<accession>A0AAD9AH33</accession>
<evidence type="ECO:0000313" key="5">
    <source>
        <dbReference type="Proteomes" id="UP001243330"/>
    </source>
</evidence>
<dbReference type="EMBL" id="JAQOWY010000209">
    <property type="protein sequence ID" value="KAK1847235.1"/>
    <property type="molecule type" value="Genomic_DNA"/>
</dbReference>
<keyword evidence="5" id="KW-1185">Reference proteome</keyword>
<dbReference type="InterPro" id="IPR001509">
    <property type="entry name" value="Epimerase_deHydtase"/>
</dbReference>
<comment type="similarity">
    <text evidence="2">Belongs to the NAD(P)-dependent epimerase/dehydratase family. Dihydroflavonol-4-reductase subfamily.</text>
</comment>
<proteinExistence type="inferred from homology"/>
<reference evidence="4" key="1">
    <citation type="submission" date="2023-01" db="EMBL/GenBank/DDBJ databases">
        <title>Colletotrichum chrysophilum M932 genome sequence.</title>
        <authorList>
            <person name="Baroncelli R."/>
        </authorList>
    </citation>
    <scope>NUCLEOTIDE SEQUENCE</scope>
    <source>
        <strain evidence="4">M932</strain>
    </source>
</reference>
<dbReference type="PANTHER" id="PTHR10366:SF562">
    <property type="entry name" value="ALDEHYDE REDUCTASE II (AFU_ORTHOLOGUE AFUA_1G11360)"/>
    <property type="match status" value="1"/>
</dbReference>
<dbReference type="InterPro" id="IPR050425">
    <property type="entry name" value="NAD(P)_dehydrat-like"/>
</dbReference>
<dbReference type="Pfam" id="PF01370">
    <property type="entry name" value="Epimerase"/>
    <property type="match status" value="1"/>
</dbReference>
<evidence type="ECO:0000259" key="3">
    <source>
        <dbReference type="Pfam" id="PF01370"/>
    </source>
</evidence>
<gene>
    <name evidence="4" type="ORF">CCHR01_10152</name>
</gene>
<dbReference type="AlphaFoldDB" id="A0AAD9AH33"/>
<dbReference type="SUPFAM" id="SSF51735">
    <property type="entry name" value="NAD(P)-binding Rossmann-fold domains"/>
    <property type="match status" value="1"/>
</dbReference>
<evidence type="ECO:0000256" key="1">
    <source>
        <dbReference type="ARBA" id="ARBA00023002"/>
    </source>
</evidence>
<organism evidence="4 5">
    <name type="scientific">Colletotrichum chrysophilum</name>
    <dbReference type="NCBI Taxonomy" id="1836956"/>
    <lineage>
        <taxon>Eukaryota</taxon>
        <taxon>Fungi</taxon>
        <taxon>Dikarya</taxon>
        <taxon>Ascomycota</taxon>
        <taxon>Pezizomycotina</taxon>
        <taxon>Sordariomycetes</taxon>
        <taxon>Hypocreomycetidae</taxon>
        <taxon>Glomerellales</taxon>
        <taxon>Glomerellaceae</taxon>
        <taxon>Colletotrichum</taxon>
        <taxon>Colletotrichum gloeosporioides species complex</taxon>
    </lineage>
</organism>
<dbReference type="GO" id="GO:0016616">
    <property type="term" value="F:oxidoreductase activity, acting on the CH-OH group of donors, NAD or NADP as acceptor"/>
    <property type="evidence" value="ECO:0007669"/>
    <property type="project" value="TreeGrafter"/>
</dbReference>
<comment type="caution">
    <text evidence="4">The sequence shown here is derived from an EMBL/GenBank/DDBJ whole genome shotgun (WGS) entry which is preliminary data.</text>
</comment>
<evidence type="ECO:0000256" key="2">
    <source>
        <dbReference type="ARBA" id="ARBA00023445"/>
    </source>
</evidence>
<dbReference type="Proteomes" id="UP001243330">
    <property type="component" value="Unassembled WGS sequence"/>
</dbReference>
<sequence length="404" mass="44258">MIKGFLVNFHSTTVHLKYHQQHSFSSLELHILIQKLRLTSTSTYLIMAAIDNPAISRGSTVLVTGVNGLIGSHVADQFVRQGFKVRGTVRDTDKNAWISAYFDKTYGKGNFELLSIPDMSVENAYDEAVKGVSAFVHVASVVTFDPDPSKVIPLAVKGTEVAIKAAYKEPSVKRFVLTSSSSAAVPSGSLQENLPEDKIGSIITEESWNTEAVDLAWKPAPWGPDHGAIVYSASKAEQERFVWKYYKENQSTRPDIVVNAVLPNMNLGKSLDPVNQGHPSTSGIAAALMNGNRSPPTLSMPQYFIDVQDDGLLHVAGAVFPHVKGERIFGFAEPFNYDQILGILRKQNPGRKFHGDYAAGEYPFVIEPIGRAEELLRRLKGSGWTSLEDSLRLNTEDIAAADAV</sequence>
<keyword evidence="1" id="KW-0560">Oxidoreductase</keyword>
<dbReference type="InterPro" id="IPR036291">
    <property type="entry name" value="NAD(P)-bd_dom_sf"/>
</dbReference>
<dbReference type="Gene3D" id="3.40.50.720">
    <property type="entry name" value="NAD(P)-binding Rossmann-like Domain"/>
    <property type="match status" value="1"/>
</dbReference>
<name>A0AAD9AH33_9PEZI</name>
<feature type="domain" description="NAD-dependent epimerase/dehydratase" evidence="3">
    <location>
        <begin position="61"/>
        <end position="187"/>
    </location>
</feature>
<evidence type="ECO:0000313" key="4">
    <source>
        <dbReference type="EMBL" id="KAK1847235.1"/>
    </source>
</evidence>
<protein>
    <submittedName>
        <fullName evidence="4">Aldehyde reductase</fullName>
    </submittedName>
</protein>
<dbReference type="PANTHER" id="PTHR10366">
    <property type="entry name" value="NAD DEPENDENT EPIMERASE/DEHYDRATASE"/>
    <property type="match status" value="1"/>
</dbReference>